<proteinExistence type="predicted"/>
<dbReference type="PANTHER" id="PTHR31859:SF1">
    <property type="entry name" value="TETRATRICOPEPTIDE REPEAT PROTEIN 39C"/>
    <property type="match status" value="1"/>
</dbReference>
<feature type="region of interest" description="Disordered" evidence="1">
    <location>
        <begin position="277"/>
        <end position="316"/>
    </location>
</feature>
<dbReference type="AlphaFoldDB" id="A0A5C3KC26"/>
<gene>
    <name evidence="3" type="ORF">FA15DRAFT_661535</name>
</gene>
<dbReference type="Pfam" id="PF10300">
    <property type="entry name" value="Iml2-TPR_39"/>
    <property type="match status" value="2"/>
</dbReference>
<feature type="signal peptide" evidence="2">
    <location>
        <begin position="1"/>
        <end position="15"/>
    </location>
</feature>
<reference evidence="3 4" key="1">
    <citation type="journal article" date="2019" name="Nat. Ecol. Evol.">
        <title>Megaphylogeny resolves global patterns of mushroom evolution.</title>
        <authorList>
            <person name="Varga T."/>
            <person name="Krizsan K."/>
            <person name="Foldi C."/>
            <person name="Dima B."/>
            <person name="Sanchez-Garcia M."/>
            <person name="Sanchez-Ramirez S."/>
            <person name="Szollosi G.J."/>
            <person name="Szarkandi J.G."/>
            <person name="Papp V."/>
            <person name="Albert L."/>
            <person name="Andreopoulos W."/>
            <person name="Angelini C."/>
            <person name="Antonin V."/>
            <person name="Barry K.W."/>
            <person name="Bougher N.L."/>
            <person name="Buchanan P."/>
            <person name="Buyck B."/>
            <person name="Bense V."/>
            <person name="Catcheside P."/>
            <person name="Chovatia M."/>
            <person name="Cooper J."/>
            <person name="Damon W."/>
            <person name="Desjardin D."/>
            <person name="Finy P."/>
            <person name="Geml J."/>
            <person name="Haridas S."/>
            <person name="Hughes K."/>
            <person name="Justo A."/>
            <person name="Karasinski D."/>
            <person name="Kautmanova I."/>
            <person name="Kiss B."/>
            <person name="Kocsube S."/>
            <person name="Kotiranta H."/>
            <person name="LaButti K.M."/>
            <person name="Lechner B.E."/>
            <person name="Liimatainen K."/>
            <person name="Lipzen A."/>
            <person name="Lukacs Z."/>
            <person name="Mihaltcheva S."/>
            <person name="Morgado L.N."/>
            <person name="Niskanen T."/>
            <person name="Noordeloos M.E."/>
            <person name="Ohm R.A."/>
            <person name="Ortiz-Santana B."/>
            <person name="Ovrebo C."/>
            <person name="Racz N."/>
            <person name="Riley R."/>
            <person name="Savchenko A."/>
            <person name="Shiryaev A."/>
            <person name="Soop K."/>
            <person name="Spirin V."/>
            <person name="Szebenyi C."/>
            <person name="Tomsovsky M."/>
            <person name="Tulloss R.E."/>
            <person name="Uehling J."/>
            <person name="Grigoriev I.V."/>
            <person name="Vagvolgyi C."/>
            <person name="Papp T."/>
            <person name="Martin F.M."/>
            <person name="Miettinen O."/>
            <person name="Hibbett D.S."/>
            <person name="Nagy L.G."/>
        </authorList>
    </citation>
    <scope>NUCLEOTIDE SEQUENCE [LARGE SCALE GENOMIC DNA]</scope>
    <source>
        <strain evidence="3 4">CBS 121175</strain>
    </source>
</reference>
<feature type="region of interest" description="Disordered" evidence="1">
    <location>
        <begin position="832"/>
        <end position="867"/>
    </location>
</feature>
<feature type="chain" id="PRO_5022746507" evidence="2">
    <location>
        <begin position="16"/>
        <end position="925"/>
    </location>
</feature>
<dbReference type="InterPro" id="IPR019412">
    <property type="entry name" value="IML2/TPR_39"/>
</dbReference>
<feature type="compositionally biased region" description="Basic and acidic residues" evidence="1">
    <location>
        <begin position="107"/>
        <end position="120"/>
    </location>
</feature>
<evidence type="ECO:0000256" key="2">
    <source>
        <dbReference type="SAM" id="SignalP"/>
    </source>
</evidence>
<keyword evidence="4" id="KW-1185">Reference proteome</keyword>
<evidence type="ECO:0000313" key="4">
    <source>
        <dbReference type="Proteomes" id="UP000307440"/>
    </source>
</evidence>
<dbReference type="GO" id="GO:0005829">
    <property type="term" value="C:cytosol"/>
    <property type="evidence" value="ECO:0007669"/>
    <property type="project" value="TreeGrafter"/>
</dbReference>
<evidence type="ECO:0000313" key="3">
    <source>
        <dbReference type="EMBL" id="TFK17307.1"/>
    </source>
</evidence>
<feature type="compositionally biased region" description="Basic and acidic residues" evidence="1">
    <location>
        <begin position="855"/>
        <end position="867"/>
    </location>
</feature>
<dbReference type="GO" id="GO:0005741">
    <property type="term" value="C:mitochondrial outer membrane"/>
    <property type="evidence" value="ECO:0007669"/>
    <property type="project" value="TreeGrafter"/>
</dbReference>
<keyword evidence="2" id="KW-0732">Signal</keyword>
<evidence type="ECO:0000256" key="1">
    <source>
        <dbReference type="SAM" id="MobiDB-lite"/>
    </source>
</evidence>
<dbReference type="GO" id="GO:0005634">
    <property type="term" value="C:nucleus"/>
    <property type="evidence" value="ECO:0007669"/>
    <property type="project" value="TreeGrafter"/>
</dbReference>
<dbReference type="PANTHER" id="PTHR31859">
    <property type="entry name" value="TETRATRICOPEPTIDE REPEAT PROTEIN 39 FAMILY MEMBER"/>
    <property type="match status" value="1"/>
</dbReference>
<organism evidence="3 4">
    <name type="scientific">Coprinopsis marcescibilis</name>
    <name type="common">Agaric fungus</name>
    <name type="synonym">Psathyrella marcescibilis</name>
    <dbReference type="NCBI Taxonomy" id="230819"/>
    <lineage>
        <taxon>Eukaryota</taxon>
        <taxon>Fungi</taxon>
        <taxon>Dikarya</taxon>
        <taxon>Basidiomycota</taxon>
        <taxon>Agaricomycotina</taxon>
        <taxon>Agaricomycetes</taxon>
        <taxon>Agaricomycetidae</taxon>
        <taxon>Agaricales</taxon>
        <taxon>Agaricineae</taxon>
        <taxon>Psathyrellaceae</taxon>
        <taxon>Coprinopsis</taxon>
    </lineage>
</organism>
<feature type="region of interest" description="Disordered" evidence="1">
    <location>
        <begin position="61"/>
        <end position="87"/>
    </location>
</feature>
<accession>A0A5C3KC26</accession>
<feature type="region of interest" description="Disordered" evidence="1">
    <location>
        <begin position="105"/>
        <end position="143"/>
    </location>
</feature>
<protein>
    <submittedName>
        <fullName evidence="3">Uncharacterized protein</fullName>
    </submittedName>
</protein>
<dbReference type="OrthoDB" id="43460at2759"/>
<name>A0A5C3KC26_COPMA</name>
<dbReference type="EMBL" id="ML210532">
    <property type="protein sequence ID" value="TFK17307.1"/>
    <property type="molecule type" value="Genomic_DNA"/>
</dbReference>
<dbReference type="Proteomes" id="UP000307440">
    <property type="component" value="Unassembled WGS sequence"/>
</dbReference>
<feature type="compositionally biased region" description="Basic residues" evidence="1">
    <location>
        <begin position="283"/>
        <end position="295"/>
    </location>
</feature>
<sequence>MTILGVLELVWPVLSDFRGCEARWGSDCWLWRGPFRDAIDTGQSAVECNNVGESEVKKHTITDKPFSPMSPHQGRNAPSGRRALHQSQCDATELVGSIKTGVLSRVRRPEDDTLREREEGNEPSLRAPSTKERGKRNRFREREREGVVRAMSMRRNPGQSLKGGVVEELAVGLGASRVFNWVASYGSHPHNSADAHGNGLKLRSNTPDPGPWPTYNCGEICIGLDRHTPLLSSPSSSPNERTSEIAVTPLFPLCASAYAAEKTPRTATATSFSVPPIRWTRPLPHRPQQRRRTRAGKAGLGRPVGRPPNVKRPYRPEGALEDMPGLQCALRLFLESRMVEIDEFCRESDPGQWVFLAFALALGCVRLFVCSFAGDCSGMWSSSLCEFGEFVHPNGRFTVFVLSTIREPFVPTHTPTCPLSFRWPFSLAAARTSLVVPYSRFNHFLARRERVYFATGLSLIQAIKGLMSYEDEDLLNALTDALFGSLASVVHSGGVGWVNGMSDVERHAELVYAESLFEKALLGTVLNMRTAISIYRTLLAYIDAAYIDAFYAFYASSHPPSSPSSPSPRDPAIDQHFRSGVYLGMGMSHVVLILMAGKLGALVELFGLGFVLTVYRFALPQSHLRLAYDRSFVIASRRAVVVLAIRRPSRVSRCPPSTSRVRTRFRTPAHEGLRRPICDMSLLIFHLVISSFTFQDGNIPLASRILSYHLSRFPDGIFFLFRAGRLALIRGEPRKAIKYYERAIEATKGMKGDGGKGYGSLDFVSWWEGAAARLALWEVASEPEGASEGKKGSSEECWRVLERDSGWSKSIYAHRLAVCLLYGVERDEKASRAGAGDGENRAAGDWESGETGDDKEEREREEREKREKRREEAVGLMRRVAERDWRFSYGGVVVEHPFGPPWCQERFIAFLFVLVSWFVDCLASA</sequence>